<organism evidence="1 2">
    <name type="scientific">Corynebacterium heidelbergense</name>
    <dbReference type="NCBI Taxonomy" id="2055947"/>
    <lineage>
        <taxon>Bacteria</taxon>
        <taxon>Bacillati</taxon>
        <taxon>Actinomycetota</taxon>
        <taxon>Actinomycetes</taxon>
        <taxon>Mycobacteriales</taxon>
        <taxon>Corynebacteriaceae</taxon>
        <taxon>Corynebacterium</taxon>
    </lineage>
</organism>
<sequence length="223" mass="23764">MSAAHQAAKARDVSPIVDATNSAIREALARSVIWRRMTDGTLPFAGRAAFLEQHWEGLRVLRAGLEALGGSGDTVTAALARNAELLGSALDSAHATARWRDHHVTMPAMLQFRRRVNEMAAGKDAIGLHAHAVVRLAAVAACPVPHEMAQIDPRRDITCVFSTEDEEHFAEEISNATLLVLAQGADVCRAYQGVNRASSCAITAAAIRRALSQSGEGQPGEAQ</sequence>
<reference evidence="1 2" key="1">
    <citation type="journal article" date="2018" name="Syst. Appl. Microbiol.">
        <title>Corynebacterium heidelbergense sp. nov., isolated from the preen glands of Egyptian geese (Alopochen aegyptiacus).</title>
        <authorList>
            <person name="Braun M.S."/>
            <person name="Wang E."/>
            <person name="Zimmermann S."/>
            <person name="Wink M."/>
        </authorList>
    </citation>
    <scope>NUCLEOTIDE SEQUENCE [LARGE SCALE GENOMIC DNA]</scope>
    <source>
        <strain evidence="1 2">647</strain>
    </source>
</reference>
<dbReference type="RefSeq" id="WP_113631278.1">
    <property type="nucleotide sequence ID" value="NZ_QHCV01000096.1"/>
</dbReference>
<comment type="caution">
    <text evidence="1">The sequence shown here is derived from an EMBL/GenBank/DDBJ whole genome shotgun (WGS) entry which is preliminary data.</text>
</comment>
<gene>
    <name evidence="1" type="ORF">DLJ54_08380</name>
</gene>
<evidence type="ECO:0000313" key="1">
    <source>
        <dbReference type="EMBL" id="RAV31431.1"/>
    </source>
</evidence>
<name>A0A364V481_9CORY</name>
<keyword evidence="2" id="KW-1185">Reference proteome</keyword>
<protein>
    <submittedName>
        <fullName evidence="1">Uncharacterized protein</fullName>
    </submittedName>
</protein>
<dbReference type="Proteomes" id="UP000251577">
    <property type="component" value="Unassembled WGS sequence"/>
</dbReference>
<evidence type="ECO:0000313" key="2">
    <source>
        <dbReference type="Proteomes" id="UP000251577"/>
    </source>
</evidence>
<accession>A0A364V481</accession>
<dbReference type="EMBL" id="QHCV01000096">
    <property type="protein sequence ID" value="RAV31431.1"/>
    <property type="molecule type" value="Genomic_DNA"/>
</dbReference>
<proteinExistence type="predicted"/>
<dbReference type="AlphaFoldDB" id="A0A364V481"/>